<dbReference type="FunFam" id="3.40.50.2300:FF:000002">
    <property type="entry name" value="DNA-binding response regulator PhoP"/>
    <property type="match status" value="1"/>
</dbReference>
<keyword evidence="5" id="KW-0804">Transcription</keyword>
<dbReference type="InterPro" id="IPR039420">
    <property type="entry name" value="WalR-like"/>
</dbReference>
<dbReference type="PROSITE" id="PS51755">
    <property type="entry name" value="OMPR_PHOB"/>
    <property type="match status" value="1"/>
</dbReference>
<dbReference type="InterPro" id="IPR036388">
    <property type="entry name" value="WH-like_DNA-bd_sf"/>
</dbReference>
<keyword evidence="1 6" id="KW-0597">Phosphoprotein</keyword>
<reference evidence="10 11" key="1">
    <citation type="submission" date="2016-11" db="EMBL/GenBank/DDBJ databases">
        <authorList>
            <person name="Jaros S."/>
            <person name="Januszkiewicz K."/>
            <person name="Wedrychowicz H."/>
        </authorList>
    </citation>
    <scope>NUCLEOTIDE SEQUENCE [LARGE SCALE GENOMIC DNA]</scope>
    <source>
        <strain evidence="10 11">DSM 13106</strain>
    </source>
</reference>
<dbReference type="GO" id="GO:0000156">
    <property type="term" value="F:phosphorelay response regulator activity"/>
    <property type="evidence" value="ECO:0007669"/>
    <property type="project" value="TreeGrafter"/>
</dbReference>
<dbReference type="EMBL" id="FQXR01000022">
    <property type="protein sequence ID" value="SHI19945.1"/>
    <property type="molecule type" value="Genomic_DNA"/>
</dbReference>
<proteinExistence type="predicted"/>
<sequence>MKILIVEDEKELLETIADGLRLSGYAVDTAMDGVTAEEMCYVETYDLIILDINLPKMDGFSVLKKVREYNKVVNIIMLTARSEVADRVKGLDLGANDYLIKPFHFEELEARIRSLLRRKAVQENTVLHCGELSFDTISRIAYVHGDGIKLTGKETGILEYLLLHSGQYVTQEELFEHVWDSEADSFSNAVRVHMSALRKKLKESTGRNMITNVIGKGYLISEE</sequence>
<dbReference type="Gene3D" id="3.40.50.2300">
    <property type="match status" value="1"/>
</dbReference>
<dbReference type="GO" id="GO:0006355">
    <property type="term" value="P:regulation of DNA-templated transcription"/>
    <property type="evidence" value="ECO:0007669"/>
    <property type="project" value="InterPro"/>
</dbReference>
<evidence type="ECO:0000313" key="10">
    <source>
        <dbReference type="EMBL" id="SHI19945.1"/>
    </source>
</evidence>
<dbReference type="Pfam" id="PF00072">
    <property type="entry name" value="Response_reg"/>
    <property type="match status" value="1"/>
</dbReference>
<dbReference type="GO" id="GO:0032993">
    <property type="term" value="C:protein-DNA complex"/>
    <property type="evidence" value="ECO:0007669"/>
    <property type="project" value="TreeGrafter"/>
</dbReference>
<evidence type="ECO:0000259" key="8">
    <source>
        <dbReference type="PROSITE" id="PS50110"/>
    </source>
</evidence>
<dbReference type="GO" id="GO:0000976">
    <property type="term" value="F:transcription cis-regulatory region binding"/>
    <property type="evidence" value="ECO:0007669"/>
    <property type="project" value="TreeGrafter"/>
</dbReference>
<feature type="domain" description="Response regulatory" evidence="8">
    <location>
        <begin position="2"/>
        <end position="116"/>
    </location>
</feature>
<dbReference type="Gene3D" id="1.10.10.10">
    <property type="entry name" value="Winged helix-like DNA-binding domain superfamily/Winged helix DNA-binding domain"/>
    <property type="match status" value="1"/>
</dbReference>
<dbReference type="RefSeq" id="WP_072745403.1">
    <property type="nucleotide sequence ID" value="NZ_FQXR01000022.1"/>
</dbReference>
<evidence type="ECO:0000313" key="11">
    <source>
        <dbReference type="Proteomes" id="UP000184389"/>
    </source>
</evidence>
<dbReference type="OrthoDB" id="9790442at2"/>
<dbReference type="InterPro" id="IPR001789">
    <property type="entry name" value="Sig_transdc_resp-reg_receiver"/>
</dbReference>
<keyword evidence="3" id="KW-0805">Transcription regulation</keyword>
<dbReference type="Gene3D" id="6.10.250.690">
    <property type="match status" value="1"/>
</dbReference>
<dbReference type="PANTHER" id="PTHR48111">
    <property type="entry name" value="REGULATOR OF RPOS"/>
    <property type="match status" value="1"/>
</dbReference>
<dbReference type="SMART" id="SM00862">
    <property type="entry name" value="Trans_reg_C"/>
    <property type="match status" value="1"/>
</dbReference>
<feature type="DNA-binding region" description="OmpR/PhoB-type" evidence="7">
    <location>
        <begin position="124"/>
        <end position="222"/>
    </location>
</feature>
<keyword evidence="4 7" id="KW-0238">DNA-binding</keyword>
<evidence type="ECO:0000256" key="4">
    <source>
        <dbReference type="ARBA" id="ARBA00023125"/>
    </source>
</evidence>
<feature type="modified residue" description="4-aspartylphosphate" evidence="6">
    <location>
        <position position="51"/>
    </location>
</feature>
<dbReference type="AlphaFoldDB" id="A0A1M5Z6P2"/>
<organism evidence="10 11">
    <name type="scientific">Sporanaerobacter acetigenes DSM 13106</name>
    <dbReference type="NCBI Taxonomy" id="1123281"/>
    <lineage>
        <taxon>Bacteria</taxon>
        <taxon>Bacillati</taxon>
        <taxon>Bacillota</taxon>
        <taxon>Tissierellia</taxon>
        <taxon>Tissierellales</taxon>
        <taxon>Sporanaerobacteraceae</taxon>
        <taxon>Sporanaerobacter</taxon>
    </lineage>
</organism>
<keyword evidence="11" id="KW-1185">Reference proteome</keyword>
<dbReference type="PROSITE" id="PS50110">
    <property type="entry name" value="RESPONSE_REGULATORY"/>
    <property type="match status" value="1"/>
</dbReference>
<dbReference type="CDD" id="cd00383">
    <property type="entry name" value="trans_reg_C"/>
    <property type="match status" value="1"/>
</dbReference>
<dbReference type="Pfam" id="PF00486">
    <property type="entry name" value="Trans_reg_C"/>
    <property type="match status" value="1"/>
</dbReference>
<evidence type="ECO:0000256" key="7">
    <source>
        <dbReference type="PROSITE-ProRule" id="PRU01091"/>
    </source>
</evidence>
<evidence type="ECO:0000256" key="2">
    <source>
        <dbReference type="ARBA" id="ARBA00023012"/>
    </source>
</evidence>
<dbReference type="Proteomes" id="UP000184389">
    <property type="component" value="Unassembled WGS sequence"/>
</dbReference>
<evidence type="ECO:0000256" key="5">
    <source>
        <dbReference type="ARBA" id="ARBA00023163"/>
    </source>
</evidence>
<dbReference type="SMART" id="SM00448">
    <property type="entry name" value="REC"/>
    <property type="match status" value="1"/>
</dbReference>
<name>A0A1M5Z6P2_9FIRM</name>
<gene>
    <name evidence="10" type="ORF">SAMN02745180_02806</name>
</gene>
<dbReference type="STRING" id="1123281.SAMN02745180_02806"/>
<evidence type="ECO:0000256" key="6">
    <source>
        <dbReference type="PROSITE-ProRule" id="PRU00169"/>
    </source>
</evidence>
<dbReference type="InterPro" id="IPR001867">
    <property type="entry name" value="OmpR/PhoB-type_DNA-bd"/>
</dbReference>
<accession>A0A1M5Z6P2</accession>
<evidence type="ECO:0000256" key="3">
    <source>
        <dbReference type="ARBA" id="ARBA00023015"/>
    </source>
</evidence>
<evidence type="ECO:0000256" key="1">
    <source>
        <dbReference type="ARBA" id="ARBA00022553"/>
    </source>
</evidence>
<dbReference type="InterPro" id="IPR011006">
    <property type="entry name" value="CheY-like_superfamily"/>
</dbReference>
<dbReference type="SUPFAM" id="SSF52172">
    <property type="entry name" value="CheY-like"/>
    <property type="match status" value="1"/>
</dbReference>
<evidence type="ECO:0000259" key="9">
    <source>
        <dbReference type="PROSITE" id="PS51755"/>
    </source>
</evidence>
<feature type="domain" description="OmpR/PhoB-type" evidence="9">
    <location>
        <begin position="124"/>
        <end position="222"/>
    </location>
</feature>
<keyword evidence="2" id="KW-0902">Two-component regulatory system</keyword>
<protein>
    <submittedName>
        <fullName evidence="10">DNA-binding response regulator, OmpR family, contains REC and winged-helix (WHTH) domain</fullName>
    </submittedName>
</protein>
<dbReference type="PANTHER" id="PTHR48111:SF1">
    <property type="entry name" value="TWO-COMPONENT RESPONSE REGULATOR ORR33"/>
    <property type="match status" value="1"/>
</dbReference>
<dbReference type="GO" id="GO:0005829">
    <property type="term" value="C:cytosol"/>
    <property type="evidence" value="ECO:0007669"/>
    <property type="project" value="TreeGrafter"/>
</dbReference>